<reference evidence="1" key="2">
    <citation type="journal article" date="2015" name="Fish Shellfish Immunol.">
        <title>Early steps in the European eel (Anguilla anguilla)-Vibrio vulnificus interaction in the gills: Role of the RtxA13 toxin.</title>
        <authorList>
            <person name="Callol A."/>
            <person name="Pajuelo D."/>
            <person name="Ebbesson L."/>
            <person name="Teles M."/>
            <person name="MacKenzie S."/>
            <person name="Amaro C."/>
        </authorList>
    </citation>
    <scope>NUCLEOTIDE SEQUENCE</scope>
</reference>
<dbReference type="EMBL" id="GBXM01074892">
    <property type="protein sequence ID" value="JAH33685.1"/>
    <property type="molecule type" value="Transcribed_RNA"/>
</dbReference>
<accession>A0A0E9RZ73</accession>
<reference evidence="1" key="1">
    <citation type="submission" date="2014-11" db="EMBL/GenBank/DDBJ databases">
        <authorList>
            <person name="Amaro Gonzalez C."/>
        </authorList>
    </citation>
    <scope>NUCLEOTIDE SEQUENCE</scope>
</reference>
<protein>
    <submittedName>
        <fullName evidence="1">Uncharacterized protein</fullName>
    </submittedName>
</protein>
<sequence length="35" mass="3926">MGLTVHIILYGGHFIIKDRSLIAQTFAILLMALRV</sequence>
<evidence type="ECO:0000313" key="1">
    <source>
        <dbReference type="EMBL" id="JAH33685.1"/>
    </source>
</evidence>
<organism evidence="1">
    <name type="scientific">Anguilla anguilla</name>
    <name type="common">European freshwater eel</name>
    <name type="synonym">Muraena anguilla</name>
    <dbReference type="NCBI Taxonomy" id="7936"/>
    <lineage>
        <taxon>Eukaryota</taxon>
        <taxon>Metazoa</taxon>
        <taxon>Chordata</taxon>
        <taxon>Craniata</taxon>
        <taxon>Vertebrata</taxon>
        <taxon>Euteleostomi</taxon>
        <taxon>Actinopterygii</taxon>
        <taxon>Neopterygii</taxon>
        <taxon>Teleostei</taxon>
        <taxon>Anguilliformes</taxon>
        <taxon>Anguillidae</taxon>
        <taxon>Anguilla</taxon>
    </lineage>
</organism>
<dbReference type="AlphaFoldDB" id="A0A0E9RZ73"/>
<proteinExistence type="predicted"/>
<name>A0A0E9RZ73_ANGAN</name>